<keyword evidence="2" id="KW-1185">Reference proteome</keyword>
<name>A0ABU3NVQ3_9FIRM</name>
<evidence type="ECO:0000313" key="2">
    <source>
        <dbReference type="Proteomes" id="UP001254848"/>
    </source>
</evidence>
<gene>
    <name evidence="1" type="ORF">Q4T40_04355</name>
</gene>
<sequence length="54" mass="6361">MAKLELFKRIQKLATIVHGGVESYELSDECIMELRRTLDTLTEEYIARYCETSY</sequence>
<dbReference type="RefSeq" id="WP_413779018.1">
    <property type="nucleotide sequence ID" value="NZ_JAUOZS010000001.1"/>
</dbReference>
<reference evidence="1 2" key="1">
    <citation type="submission" date="2023-07" db="EMBL/GenBank/DDBJ databases">
        <title>The novel representative of Negativicutes class, Anaeroselena agilis gen. nov. sp. nov.</title>
        <authorList>
            <person name="Prokofeva M.I."/>
            <person name="Elcheninov A.G."/>
            <person name="Klyukina A."/>
            <person name="Kublanov I.V."/>
            <person name="Frolov E.N."/>
            <person name="Podosokorskaya O.A."/>
        </authorList>
    </citation>
    <scope>NUCLEOTIDE SEQUENCE [LARGE SCALE GENOMIC DNA]</scope>
    <source>
        <strain evidence="1 2">4137-cl</strain>
    </source>
</reference>
<evidence type="ECO:0008006" key="3">
    <source>
        <dbReference type="Google" id="ProtNLM"/>
    </source>
</evidence>
<protein>
    <recommendedName>
        <fullName evidence="3">Spo0E like sporulation regulatory protein</fullName>
    </recommendedName>
</protein>
<evidence type="ECO:0000313" key="1">
    <source>
        <dbReference type="EMBL" id="MDT8900475.1"/>
    </source>
</evidence>
<accession>A0ABU3NVQ3</accession>
<comment type="caution">
    <text evidence="1">The sequence shown here is derived from an EMBL/GenBank/DDBJ whole genome shotgun (WGS) entry which is preliminary data.</text>
</comment>
<dbReference type="Proteomes" id="UP001254848">
    <property type="component" value="Unassembled WGS sequence"/>
</dbReference>
<organism evidence="1 2">
    <name type="scientific">Anaeroselena agilis</name>
    <dbReference type="NCBI Taxonomy" id="3063788"/>
    <lineage>
        <taxon>Bacteria</taxon>
        <taxon>Bacillati</taxon>
        <taxon>Bacillota</taxon>
        <taxon>Negativicutes</taxon>
        <taxon>Acetonemataceae</taxon>
        <taxon>Anaeroselena</taxon>
    </lineage>
</organism>
<proteinExistence type="predicted"/>
<dbReference type="EMBL" id="JAUOZS010000001">
    <property type="protein sequence ID" value="MDT8900475.1"/>
    <property type="molecule type" value="Genomic_DNA"/>
</dbReference>